<keyword evidence="1" id="KW-0812">Transmembrane</keyword>
<feature type="transmembrane region" description="Helical" evidence="1">
    <location>
        <begin position="98"/>
        <end position="118"/>
    </location>
</feature>
<evidence type="ECO:0000256" key="1">
    <source>
        <dbReference type="SAM" id="Phobius"/>
    </source>
</evidence>
<feature type="transmembrane region" description="Helical" evidence="1">
    <location>
        <begin position="12"/>
        <end position="32"/>
    </location>
</feature>
<keyword evidence="1" id="KW-1133">Transmembrane helix</keyword>
<organism evidence="2 3">
    <name type="scientific">Antiquaquibacter oligotrophicus</name>
    <dbReference type="NCBI Taxonomy" id="2880260"/>
    <lineage>
        <taxon>Bacteria</taxon>
        <taxon>Bacillati</taxon>
        <taxon>Actinomycetota</taxon>
        <taxon>Actinomycetes</taxon>
        <taxon>Micrococcales</taxon>
        <taxon>Microbacteriaceae</taxon>
        <taxon>Antiquaquibacter</taxon>
    </lineage>
</organism>
<proteinExistence type="predicted"/>
<evidence type="ECO:0000313" key="2">
    <source>
        <dbReference type="EMBL" id="MDH6180133.1"/>
    </source>
</evidence>
<name>A0ABT6KJK3_9MICO</name>
<keyword evidence="1" id="KW-0472">Membrane</keyword>
<dbReference type="Pfam" id="PF18936">
    <property type="entry name" value="DUF5684"/>
    <property type="match status" value="1"/>
</dbReference>
<feature type="transmembrane region" description="Helical" evidence="1">
    <location>
        <begin position="65"/>
        <end position="86"/>
    </location>
</feature>
<protein>
    <submittedName>
        <fullName evidence="2">Uncharacterized protein</fullName>
    </submittedName>
</protein>
<accession>A0ABT6KJK3</accession>
<dbReference type="Proteomes" id="UP001160142">
    <property type="component" value="Unassembled WGS sequence"/>
</dbReference>
<evidence type="ECO:0000313" key="3">
    <source>
        <dbReference type="Proteomes" id="UP001160142"/>
    </source>
</evidence>
<dbReference type="InterPro" id="IPR043739">
    <property type="entry name" value="DUF5684"/>
</dbReference>
<sequence>MNSGSGFEYELYHTVIIVISSVIAYIFYSLMASRIFAKAGVKPWQAWVPFLVTWRLLQLGGKPGWFLLIGLIPIVGQIIYLIQRWIAQYRIGLGLEKSGVFVILAILLEPVWFLVLAIDGSTWSPKHTSLVPESARS</sequence>
<comment type="caution">
    <text evidence="2">The sequence shown here is derived from an EMBL/GenBank/DDBJ whole genome shotgun (WGS) entry which is preliminary data.</text>
</comment>
<dbReference type="EMBL" id="JARXVQ010000001">
    <property type="protein sequence ID" value="MDH6180133.1"/>
    <property type="molecule type" value="Genomic_DNA"/>
</dbReference>
<dbReference type="RefSeq" id="WP_322132499.1">
    <property type="nucleotide sequence ID" value="NZ_CP085036.1"/>
</dbReference>
<keyword evidence="3" id="KW-1185">Reference proteome</keyword>
<gene>
    <name evidence="2" type="ORF">M2152_000315</name>
</gene>
<reference evidence="2 3" key="1">
    <citation type="submission" date="2023-04" db="EMBL/GenBank/DDBJ databases">
        <title>Genome Encyclopedia of Bacteria and Archaea VI: Functional Genomics of Type Strains.</title>
        <authorList>
            <person name="Whitman W."/>
        </authorList>
    </citation>
    <scope>NUCLEOTIDE SEQUENCE [LARGE SCALE GENOMIC DNA]</scope>
    <source>
        <strain evidence="2 3">SG_E_30_P1</strain>
    </source>
</reference>